<dbReference type="Proteomes" id="UP001291309">
    <property type="component" value="Unassembled WGS sequence"/>
</dbReference>
<keyword evidence="1" id="KW-0378">Hydrolase</keyword>
<feature type="domain" description="Peptidase M20 dimerisation" evidence="3">
    <location>
        <begin position="220"/>
        <end position="316"/>
    </location>
</feature>
<dbReference type="Gene3D" id="3.40.630.10">
    <property type="entry name" value="Zn peptidases"/>
    <property type="match status" value="1"/>
</dbReference>
<evidence type="ECO:0000256" key="1">
    <source>
        <dbReference type="ARBA" id="ARBA00022801"/>
    </source>
</evidence>
<protein>
    <submittedName>
        <fullName evidence="4">Amidohydrolase</fullName>
    </submittedName>
</protein>
<dbReference type="Pfam" id="PF07687">
    <property type="entry name" value="M20_dimer"/>
    <property type="match status" value="1"/>
</dbReference>
<organism evidence="4 5">
    <name type="scientific">Hyalangium rubrum</name>
    <dbReference type="NCBI Taxonomy" id="3103134"/>
    <lineage>
        <taxon>Bacteria</taxon>
        <taxon>Pseudomonadati</taxon>
        <taxon>Myxococcota</taxon>
        <taxon>Myxococcia</taxon>
        <taxon>Myxococcales</taxon>
        <taxon>Cystobacterineae</taxon>
        <taxon>Archangiaceae</taxon>
        <taxon>Hyalangium</taxon>
    </lineage>
</organism>
<dbReference type="EMBL" id="JAXIVS010000020">
    <property type="protein sequence ID" value="MDY7232433.1"/>
    <property type="molecule type" value="Genomic_DNA"/>
</dbReference>
<dbReference type="SUPFAM" id="SSF53187">
    <property type="entry name" value="Zn-dependent exopeptidases"/>
    <property type="match status" value="1"/>
</dbReference>
<keyword evidence="2" id="KW-0732">Signal</keyword>
<comment type="caution">
    <text evidence="4">The sequence shown here is derived from an EMBL/GenBank/DDBJ whole genome shotgun (WGS) entry which is preliminary data.</text>
</comment>
<dbReference type="Gene3D" id="3.30.70.360">
    <property type="match status" value="1"/>
</dbReference>
<feature type="signal peptide" evidence="2">
    <location>
        <begin position="1"/>
        <end position="21"/>
    </location>
</feature>
<dbReference type="NCBIfam" id="TIGR01891">
    <property type="entry name" value="amidohydrolases"/>
    <property type="match status" value="1"/>
</dbReference>
<evidence type="ECO:0000313" key="4">
    <source>
        <dbReference type="EMBL" id="MDY7232433.1"/>
    </source>
</evidence>
<gene>
    <name evidence="4" type="ORF">SYV04_38960</name>
</gene>
<reference evidence="4 5" key="1">
    <citation type="submission" date="2023-12" db="EMBL/GenBank/DDBJ databases">
        <title>the genome sequence of Hyalangium sp. s54d21.</title>
        <authorList>
            <person name="Zhang X."/>
        </authorList>
    </citation>
    <scope>NUCLEOTIDE SEQUENCE [LARGE SCALE GENOMIC DNA]</scope>
    <source>
        <strain evidence="5">s54d21</strain>
    </source>
</reference>
<dbReference type="RefSeq" id="WP_321551147.1">
    <property type="nucleotide sequence ID" value="NZ_JAXIVS010000020.1"/>
</dbReference>
<dbReference type="InterPro" id="IPR017439">
    <property type="entry name" value="Amidohydrolase"/>
</dbReference>
<dbReference type="InterPro" id="IPR011650">
    <property type="entry name" value="Peptidase_M20_dimer"/>
</dbReference>
<dbReference type="SUPFAM" id="SSF55031">
    <property type="entry name" value="Bacterial exopeptidase dimerisation domain"/>
    <property type="match status" value="1"/>
</dbReference>
<evidence type="ECO:0000313" key="5">
    <source>
        <dbReference type="Proteomes" id="UP001291309"/>
    </source>
</evidence>
<dbReference type="PIRSF" id="PIRSF005962">
    <property type="entry name" value="Pept_M20D_amidohydro"/>
    <property type="match status" value="1"/>
</dbReference>
<dbReference type="Pfam" id="PF01546">
    <property type="entry name" value="Peptidase_M20"/>
    <property type="match status" value="1"/>
</dbReference>
<sequence length="440" mass="46992">MLRRSAWWTLTLLALSGSSLAAEPGGTAPRVLQGLDGLYPELDALYRDLHQTPELSTQEEKTAAKMAERLRALGFEVTQKVGGHGVVGILRNGKGPTVMLRTDMDALPVEEKTGLPYASKVTAVDPGGQTVPVMHACGHDMHMTVWTGVATLLAKNKERWRGTVMMVGQPAEERGDGARKMLEAGLFKRFPKPDFALAVHNSSTAAAGTVEYVSGFALANVDSVDVTLYGKGGHGAYPHTTVDPILLAARYVVALQTIVSREKNPLEPAVVTVGSIHGGTKHNIIPDEVKLQLTVRTYKPEVRKQVLDAIERIAKGESQVAGSPRAPEVAITEGTPATYNDPELMKRVVAALTRVLGAQNLKEGNPVMGGEDFSEYGRAGVPAAMLWIGTVEPGKHQQAQKSGATLPSLHSGIFAPDRERTLRTGVTTLTTAALEVLGQP</sequence>
<dbReference type="PANTHER" id="PTHR11014:SF63">
    <property type="entry name" value="METALLOPEPTIDASE, PUTATIVE (AFU_ORTHOLOGUE AFUA_6G09600)-RELATED"/>
    <property type="match status" value="1"/>
</dbReference>
<accession>A0ABU5HG35</accession>
<dbReference type="InterPro" id="IPR002933">
    <property type="entry name" value="Peptidase_M20"/>
</dbReference>
<dbReference type="InterPro" id="IPR036264">
    <property type="entry name" value="Bact_exopeptidase_dim_dom"/>
</dbReference>
<evidence type="ECO:0000259" key="3">
    <source>
        <dbReference type="Pfam" id="PF07687"/>
    </source>
</evidence>
<keyword evidence="5" id="KW-1185">Reference proteome</keyword>
<name>A0ABU5HG35_9BACT</name>
<evidence type="ECO:0000256" key="2">
    <source>
        <dbReference type="SAM" id="SignalP"/>
    </source>
</evidence>
<dbReference type="PANTHER" id="PTHR11014">
    <property type="entry name" value="PEPTIDASE M20 FAMILY MEMBER"/>
    <property type="match status" value="1"/>
</dbReference>
<proteinExistence type="predicted"/>
<feature type="chain" id="PRO_5047062247" evidence="2">
    <location>
        <begin position="22"/>
        <end position="440"/>
    </location>
</feature>